<sequence>MFAKFCCAVIVSLAASSDAHCAEQAASPIPRSVMALEGCWEGSGDVTGKPVALAVNAYLIVQDAMLAIEAVSSAIADPKDQYSAHLVFGGTGKQSESEADQIVGYWADSFGGAFAAPGRGIGGADGFEITYQYPDDAFVNRWRISGDRLTWQIAARDRKGVEKPFASYVLHKAACGS</sequence>
<keyword evidence="3" id="KW-1185">Reference proteome</keyword>
<dbReference type="PATRIC" id="fig|1114963.3.peg.3525"/>
<gene>
    <name evidence="2" type="ORF">V474_23400</name>
</gene>
<evidence type="ECO:0000256" key="1">
    <source>
        <dbReference type="SAM" id="SignalP"/>
    </source>
</evidence>
<evidence type="ECO:0000313" key="2">
    <source>
        <dbReference type="EMBL" id="KMS52523.1"/>
    </source>
</evidence>
<dbReference type="AlphaFoldDB" id="A0A0J7XN63"/>
<feature type="chain" id="PRO_5005291762" description="DUF1579 domain-containing protein" evidence="1">
    <location>
        <begin position="22"/>
        <end position="177"/>
    </location>
</feature>
<reference evidence="2 3" key="1">
    <citation type="journal article" date="2015" name="G3 (Bethesda)">
        <title>Insights into Ongoing Evolution of the Hexachlorocyclohexane Catabolic Pathway from Comparative Genomics of Ten Sphingomonadaceae Strains.</title>
        <authorList>
            <person name="Pearce S.L."/>
            <person name="Oakeshott J.G."/>
            <person name="Pandey G."/>
        </authorList>
    </citation>
    <scope>NUCLEOTIDE SEQUENCE [LARGE SCALE GENOMIC DNA]</scope>
    <source>
        <strain evidence="2 3">LL02</strain>
    </source>
</reference>
<evidence type="ECO:0000313" key="3">
    <source>
        <dbReference type="Proteomes" id="UP000052268"/>
    </source>
</evidence>
<name>A0A0J7XN63_9SPHN</name>
<accession>A0A0J7XN63</accession>
<dbReference type="Proteomes" id="UP000052268">
    <property type="component" value="Unassembled WGS sequence"/>
</dbReference>
<proteinExistence type="predicted"/>
<dbReference type="EMBL" id="JACU01000008">
    <property type="protein sequence ID" value="KMS52523.1"/>
    <property type="molecule type" value="Genomic_DNA"/>
</dbReference>
<organism evidence="2 3">
    <name type="scientific">Novosphingobium barchaimii LL02</name>
    <dbReference type="NCBI Taxonomy" id="1114963"/>
    <lineage>
        <taxon>Bacteria</taxon>
        <taxon>Pseudomonadati</taxon>
        <taxon>Pseudomonadota</taxon>
        <taxon>Alphaproteobacteria</taxon>
        <taxon>Sphingomonadales</taxon>
        <taxon>Sphingomonadaceae</taxon>
        <taxon>Novosphingobium</taxon>
    </lineage>
</organism>
<comment type="caution">
    <text evidence="2">The sequence shown here is derived from an EMBL/GenBank/DDBJ whole genome shotgun (WGS) entry which is preliminary data.</text>
</comment>
<feature type="signal peptide" evidence="1">
    <location>
        <begin position="1"/>
        <end position="21"/>
    </location>
</feature>
<evidence type="ECO:0008006" key="4">
    <source>
        <dbReference type="Google" id="ProtNLM"/>
    </source>
</evidence>
<keyword evidence="1" id="KW-0732">Signal</keyword>
<protein>
    <recommendedName>
        <fullName evidence="4">DUF1579 domain-containing protein</fullName>
    </recommendedName>
</protein>